<accession>A0A399J6E2</accession>
<dbReference type="PRINTS" id="PR00723">
    <property type="entry name" value="SUBTILISIN"/>
</dbReference>
<keyword evidence="4 5" id="KW-0720">Serine protease</keyword>
<dbReference type="PROSITE" id="PS51892">
    <property type="entry name" value="SUBTILASE"/>
    <property type="match status" value="1"/>
</dbReference>
<feature type="region of interest" description="Disordered" evidence="6">
    <location>
        <begin position="1"/>
        <end position="20"/>
    </location>
</feature>
<feature type="active site" description="Charge relay system" evidence="5">
    <location>
        <position position="460"/>
    </location>
</feature>
<keyword evidence="3 5" id="KW-0378">Hydrolase</keyword>
<evidence type="ECO:0000256" key="2">
    <source>
        <dbReference type="ARBA" id="ARBA00022670"/>
    </source>
</evidence>
<dbReference type="InterPro" id="IPR023828">
    <property type="entry name" value="Peptidase_S8_Ser-AS"/>
</dbReference>
<organism evidence="8 9">
    <name type="scientific">Galactobacter valiniphilus</name>
    <dbReference type="NCBI Taxonomy" id="2676122"/>
    <lineage>
        <taxon>Bacteria</taxon>
        <taxon>Bacillati</taxon>
        <taxon>Actinomycetota</taxon>
        <taxon>Actinomycetes</taxon>
        <taxon>Micrococcales</taxon>
        <taxon>Micrococcaceae</taxon>
        <taxon>Galactobacter</taxon>
    </lineage>
</organism>
<keyword evidence="2 5" id="KW-0645">Protease</keyword>
<dbReference type="PANTHER" id="PTHR43806">
    <property type="entry name" value="PEPTIDASE S8"/>
    <property type="match status" value="1"/>
</dbReference>
<dbReference type="RefSeq" id="WP_119425895.1">
    <property type="nucleotide sequence ID" value="NZ_QQXK01000040.1"/>
</dbReference>
<protein>
    <recommendedName>
        <fullName evidence="7">Peptidase S8/S53 domain-containing protein</fullName>
    </recommendedName>
</protein>
<dbReference type="InterPro" id="IPR015500">
    <property type="entry name" value="Peptidase_S8_subtilisin-rel"/>
</dbReference>
<evidence type="ECO:0000259" key="7">
    <source>
        <dbReference type="Pfam" id="PF00082"/>
    </source>
</evidence>
<feature type="domain" description="Peptidase S8/S53" evidence="7">
    <location>
        <begin position="217"/>
        <end position="496"/>
    </location>
</feature>
<dbReference type="InterPro" id="IPR000209">
    <property type="entry name" value="Peptidase_S8/S53_dom"/>
</dbReference>
<dbReference type="InterPro" id="IPR036852">
    <property type="entry name" value="Peptidase_S8/S53_dom_sf"/>
</dbReference>
<comment type="similarity">
    <text evidence="1 5">Belongs to the peptidase S8 family.</text>
</comment>
<feature type="compositionally biased region" description="Low complexity" evidence="6">
    <location>
        <begin position="8"/>
        <end position="20"/>
    </location>
</feature>
<evidence type="ECO:0000256" key="4">
    <source>
        <dbReference type="ARBA" id="ARBA00022825"/>
    </source>
</evidence>
<evidence type="ECO:0000256" key="3">
    <source>
        <dbReference type="ARBA" id="ARBA00022801"/>
    </source>
</evidence>
<evidence type="ECO:0000256" key="6">
    <source>
        <dbReference type="SAM" id="MobiDB-lite"/>
    </source>
</evidence>
<dbReference type="Gene3D" id="3.40.50.200">
    <property type="entry name" value="Peptidase S8/S53 domain"/>
    <property type="match status" value="1"/>
</dbReference>
<keyword evidence="9" id="KW-1185">Reference proteome</keyword>
<dbReference type="PANTHER" id="PTHR43806:SF11">
    <property type="entry name" value="CEREVISIN-RELATED"/>
    <property type="match status" value="1"/>
</dbReference>
<feature type="active site" description="Charge relay system" evidence="5">
    <location>
        <position position="270"/>
    </location>
</feature>
<dbReference type="GO" id="GO:0006508">
    <property type="term" value="P:proteolysis"/>
    <property type="evidence" value="ECO:0007669"/>
    <property type="project" value="UniProtKB-KW"/>
</dbReference>
<name>A0A399J6E2_9MICC</name>
<evidence type="ECO:0000313" key="9">
    <source>
        <dbReference type="Proteomes" id="UP000265419"/>
    </source>
</evidence>
<dbReference type="InterPro" id="IPR050131">
    <property type="entry name" value="Peptidase_S8_subtilisin-like"/>
</dbReference>
<reference evidence="8 9" key="1">
    <citation type="submission" date="2018-07" db="EMBL/GenBank/DDBJ databases">
        <title>Arthrobacter sp. nov., isolated from raw cow's milk with high bacterial count.</title>
        <authorList>
            <person name="Hahne J."/>
            <person name="Isele D."/>
            <person name="Lipski A."/>
        </authorList>
    </citation>
    <scope>NUCLEOTIDE SEQUENCE [LARGE SCALE GENOMIC DNA]</scope>
    <source>
        <strain evidence="8 9">JZ R-35</strain>
    </source>
</reference>
<dbReference type="Proteomes" id="UP000265419">
    <property type="component" value="Unassembled WGS sequence"/>
</dbReference>
<evidence type="ECO:0000256" key="5">
    <source>
        <dbReference type="PROSITE-ProRule" id="PRU01240"/>
    </source>
</evidence>
<dbReference type="EMBL" id="QQXK01000040">
    <property type="protein sequence ID" value="RII41025.1"/>
    <property type="molecule type" value="Genomic_DNA"/>
</dbReference>
<feature type="active site" description="Charge relay system" evidence="5">
    <location>
        <position position="226"/>
    </location>
</feature>
<proteinExistence type="inferred from homology"/>
<dbReference type="AlphaFoldDB" id="A0A399J6E2"/>
<dbReference type="GO" id="GO:0004252">
    <property type="term" value="F:serine-type endopeptidase activity"/>
    <property type="evidence" value="ECO:0007669"/>
    <property type="project" value="UniProtKB-UniRule"/>
</dbReference>
<dbReference type="PROSITE" id="PS00138">
    <property type="entry name" value="SUBTILASE_SER"/>
    <property type="match status" value="1"/>
</dbReference>
<dbReference type="Pfam" id="PF00082">
    <property type="entry name" value="Peptidase_S8"/>
    <property type="match status" value="1"/>
</dbReference>
<dbReference type="SUPFAM" id="SSF52743">
    <property type="entry name" value="Subtilisin-like"/>
    <property type="match status" value="1"/>
</dbReference>
<sequence length="534" mass="53995">MSRHDAASPRAASAPSGATSARAQRWRVAAALTMGLSLIGASLSPVLRPETGGSAPATAAPVVSVQRSADNGVYSLDATGEGARGTQAASTSKTASTSKILVGSRERLTVIVNLKRAGGLKQADAIAKRHKASRTASWPGLAVAVYALPTGASQSKANAFTKALRGSSAVSSAGVSGILSPQPGAVRVVKSSRKPAASVGTIATMARSVQANKISTGKGVTVGVADEGVFEENPAIKGKVNTKLGASCVAGGKLVSGAKQGRPTASDAGHGTAVANVIVGSTSVGPSRGIAPGAKVASVRVVTAEGAIFAEASICAQQWAIKHKLPVLNMSYGVDWAGTLVGGVWNPRNADQAAVITAMKRSQAYAQKRGVLTVAAAGNDGADFSDKANLEDAETGQGLTRSMVELPAELPGVVVASMTQRNGKIDKWSTVGLNLVDLASQGTAKLAYGRVSFETVTGTSFASPAVAATAALLKAKNRKLTPAQIASKLRSSATDRTCKNAGKIMSGQPCRSSKGRTSFFGSGTLNAEAALKRR</sequence>
<gene>
    <name evidence="8" type="ORF">DWB68_14815</name>
</gene>
<comment type="caution">
    <text evidence="8">The sequence shown here is derived from an EMBL/GenBank/DDBJ whole genome shotgun (WGS) entry which is preliminary data.</text>
</comment>
<evidence type="ECO:0000256" key="1">
    <source>
        <dbReference type="ARBA" id="ARBA00011073"/>
    </source>
</evidence>
<evidence type="ECO:0000313" key="8">
    <source>
        <dbReference type="EMBL" id="RII41025.1"/>
    </source>
</evidence>